<sequence length="479" mass="54280">MSNLTNDDFKNLINQAAPTQRIPQHRHRNSNEHQIKNQPNPTKNQPTQKSKYRDRADERRRGIVVEDEPQEESEEESDGGVDADELEEILKQKLEQAPGNTSKVSAKASIQFKSTLARNVYNVTRGIIDASDTQNIFRNNTVTYAYDGARKSSNSIYSDIPRVKVKSLTKSKIEERIILNENQYETPKSITLELSNIIGKLEKMNQDSQAYFQVKSGQILRQQQLDKIKKQEEAERIKQECGSNIFGDDDDADEEYVCEVEYKSDQSPPTPTHDSSSTPPPSSSSSIASSESHPNSFLTSQQQQQLLEKVKQARAEQNRIAEQRTQQKFSKKDYETGYAALFKNPLIKSAPTAMADEPSNPNSEVMMDYDSGVESPDDEYVMRNSSLQDSFKELKELEGEERGGRASRGRGRGGRGGGRQEEGKRAGVRKAVNEKKQKANIEWQQMENVFKRKYGDDFATEMKNNQDDGSSKKKKKKSE</sequence>
<feature type="compositionally biased region" description="Acidic residues" evidence="1">
    <location>
        <begin position="65"/>
        <end position="83"/>
    </location>
</feature>
<feature type="compositionally biased region" description="Basic and acidic residues" evidence="1">
    <location>
        <begin position="51"/>
        <end position="64"/>
    </location>
</feature>
<accession>A0AAW2ZL72</accession>
<keyword evidence="3" id="KW-1185">Reference proteome</keyword>
<feature type="region of interest" description="Disordered" evidence="1">
    <location>
        <begin position="350"/>
        <end position="378"/>
    </location>
</feature>
<evidence type="ECO:0000313" key="2">
    <source>
        <dbReference type="EMBL" id="KAL0490160.1"/>
    </source>
</evidence>
<feature type="compositionally biased region" description="Basic and acidic residues" evidence="1">
    <location>
        <begin position="395"/>
        <end position="404"/>
    </location>
</feature>
<feature type="compositionally biased region" description="Basic and acidic residues" evidence="1">
    <location>
        <begin position="308"/>
        <end position="322"/>
    </location>
</feature>
<feature type="compositionally biased region" description="Polar residues" evidence="1">
    <location>
        <begin position="1"/>
        <end position="22"/>
    </location>
</feature>
<evidence type="ECO:0000256" key="1">
    <source>
        <dbReference type="SAM" id="MobiDB-lite"/>
    </source>
</evidence>
<feature type="compositionally biased region" description="Basic and acidic residues" evidence="1">
    <location>
        <begin position="418"/>
        <end position="439"/>
    </location>
</feature>
<feature type="region of interest" description="Disordered" evidence="1">
    <location>
        <begin position="395"/>
        <end position="440"/>
    </location>
</feature>
<organism evidence="2 3">
    <name type="scientific">Acrasis kona</name>
    <dbReference type="NCBI Taxonomy" id="1008807"/>
    <lineage>
        <taxon>Eukaryota</taxon>
        <taxon>Discoba</taxon>
        <taxon>Heterolobosea</taxon>
        <taxon>Tetramitia</taxon>
        <taxon>Eutetramitia</taxon>
        <taxon>Acrasidae</taxon>
        <taxon>Acrasis</taxon>
    </lineage>
</organism>
<evidence type="ECO:0000313" key="3">
    <source>
        <dbReference type="Proteomes" id="UP001431209"/>
    </source>
</evidence>
<dbReference type="AlphaFoldDB" id="A0AAW2ZL72"/>
<dbReference type="Proteomes" id="UP001431209">
    <property type="component" value="Unassembled WGS sequence"/>
</dbReference>
<gene>
    <name evidence="2" type="ORF">AKO1_006684</name>
</gene>
<proteinExistence type="predicted"/>
<name>A0AAW2ZL72_9EUKA</name>
<feature type="region of interest" description="Disordered" evidence="1">
    <location>
        <begin position="261"/>
        <end position="333"/>
    </location>
</feature>
<feature type="compositionally biased region" description="Polar residues" evidence="1">
    <location>
        <begin position="36"/>
        <end position="49"/>
    </location>
</feature>
<feature type="region of interest" description="Disordered" evidence="1">
    <location>
        <begin position="460"/>
        <end position="479"/>
    </location>
</feature>
<dbReference type="EMBL" id="JAOPGA020001647">
    <property type="protein sequence ID" value="KAL0490160.1"/>
    <property type="molecule type" value="Genomic_DNA"/>
</dbReference>
<protein>
    <submittedName>
        <fullName evidence="2">Pks41</fullName>
    </submittedName>
</protein>
<feature type="region of interest" description="Disordered" evidence="1">
    <location>
        <begin position="1"/>
        <end position="83"/>
    </location>
</feature>
<feature type="compositionally biased region" description="Low complexity" evidence="1">
    <location>
        <begin position="272"/>
        <end position="307"/>
    </location>
</feature>
<comment type="caution">
    <text evidence="2">The sequence shown here is derived from an EMBL/GenBank/DDBJ whole genome shotgun (WGS) entry which is preliminary data.</text>
</comment>
<reference evidence="2 3" key="1">
    <citation type="submission" date="2024-03" db="EMBL/GenBank/DDBJ databases">
        <title>The Acrasis kona genome and developmental transcriptomes reveal deep origins of eukaryotic multicellular pathways.</title>
        <authorList>
            <person name="Sheikh S."/>
            <person name="Fu C.-J."/>
            <person name="Brown M.W."/>
            <person name="Baldauf S.L."/>
        </authorList>
    </citation>
    <scope>NUCLEOTIDE SEQUENCE [LARGE SCALE GENOMIC DNA]</scope>
    <source>
        <strain evidence="2 3">ATCC MYA-3509</strain>
    </source>
</reference>